<keyword evidence="3 5" id="KW-0687">Ribonucleoprotein</keyword>
<evidence type="ECO:0000256" key="4">
    <source>
        <dbReference type="ARBA" id="ARBA00035204"/>
    </source>
</evidence>
<dbReference type="GO" id="GO:0006412">
    <property type="term" value="P:translation"/>
    <property type="evidence" value="ECO:0007669"/>
    <property type="project" value="UniProtKB-UniRule"/>
</dbReference>
<dbReference type="InterPro" id="IPR001854">
    <property type="entry name" value="Ribosomal_uL29"/>
</dbReference>
<dbReference type="HAMAP" id="MF_00374">
    <property type="entry name" value="Ribosomal_uL29"/>
    <property type="match status" value="1"/>
</dbReference>
<gene>
    <name evidence="5 6" type="primary">rpmC</name>
    <name evidence="6" type="ORF">Pan241w_55810</name>
</gene>
<organism evidence="6 7">
    <name type="scientific">Gimesia alba</name>
    <dbReference type="NCBI Taxonomy" id="2527973"/>
    <lineage>
        <taxon>Bacteria</taxon>
        <taxon>Pseudomonadati</taxon>
        <taxon>Planctomycetota</taxon>
        <taxon>Planctomycetia</taxon>
        <taxon>Planctomycetales</taxon>
        <taxon>Planctomycetaceae</taxon>
        <taxon>Gimesia</taxon>
    </lineage>
</organism>
<dbReference type="InterPro" id="IPR036049">
    <property type="entry name" value="Ribosomal_uL29_sf"/>
</dbReference>
<proteinExistence type="inferred from homology"/>
<evidence type="ECO:0000313" key="7">
    <source>
        <dbReference type="Proteomes" id="UP000317171"/>
    </source>
</evidence>
<dbReference type="PANTHER" id="PTHR10916:SF0">
    <property type="entry name" value="LARGE RIBOSOMAL SUBUNIT PROTEIN UL29C"/>
    <property type="match status" value="1"/>
</dbReference>
<dbReference type="GO" id="GO:0022625">
    <property type="term" value="C:cytosolic large ribosomal subunit"/>
    <property type="evidence" value="ECO:0007669"/>
    <property type="project" value="TreeGrafter"/>
</dbReference>
<accession>A0A517RNJ6</accession>
<dbReference type="Proteomes" id="UP000317171">
    <property type="component" value="Chromosome"/>
</dbReference>
<sequence length="97" mass="11454">MTGSNNFKTLWSGLSSFSRSEKHHWVLLMTKASELREMNDEQLSFALQETQKELFQLRFQAATERLDAPSSIKRLRREIARVQTIRRERELSQQKDA</sequence>
<evidence type="ECO:0000256" key="3">
    <source>
        <dbReference type="ARBA" id="ARBA00023274"/>
    </source>
</evidence>
<keyword evidence="7" id="KW-1185">Reference proteome</keyword>
<dbReference type="PANTHER" id="PTHR10916">
    <property type="entry name" value="60S RIBOSOMAL PROTEIN L35/50S RIBOSOMAL PROTEIN L29"/>
    <property type="match status" value="1"/>
</dbReference>
<reference evidence="6 7" key="1">
    <citation type="submission" date="2019-02" db="EMBL/GenBank/DDBJ databases">
        <title>Deep-cultivation of Planctomycetes and their phenomic and genomic characterization uncovers novel biology.</title>
        <authorList>
            <person name="Wiegand S."/>
            <person name="Jogler M."/>
            <person name="Boedeker C."/>
            <person name="Pinto D."/>
            <person name="Vollmers J."/>
            <person name="Rivas-Marin E."/>
            <person name="Kohn T."/>
            <person name="Peeters S.H."/>
            <person name="Heuer A."/>
            <person name="Rast P."/>
            <person name="Oberbeckmann S."/>
            <person name="Bunk B."/>
            <person name="Jeske O."/>
            <person name="Meyerdierks A."/>
            <person name="Storesund J.E."/>
            <person name="Kallscheuer N."/>
            <person name="Luecker S."/>
            <person name="Lage O.M."/>
            <person name="Pohl T."/>
            <person name="Merkel B.J."/>
            <person name="Hornburger P."/>
            <person name="Mueller R.-W."/>
            <person name="Bruemmer F."/>
            <person name="Labrenz M."/>
            <person name="Spormann A.M."/>
            <person name="Op den Camp H."/>
            <person name="Overmann J."/>
            <person name="Amann R."/>
            <person name="Jetten M.S.M."/>
            <person name="Mascher T."/>
            <person name="Medema M.H."/>
            <person name="Devos D.P."/>
            <person name="Kaster A.-K."/>
            <person name="Ovreas L."/>
            <person name="Rohde M."/>
            <person name="Galperin M.Y."/>
            <person name="Jogler C."/>
        </authorList>
    </citation>
    <scope>NUCLEOTIDE SEQUENCE [LARGE SCALE GENOMIC DNA]</scope>
    <source>
        <strain evidence="6 7">Pan241w</strain>
    </source>
</reference>
<keyword evidence="2 5" id="KW-0689">Ribosomal protein</keyword>
<dbReference type="InterPro" id="IPR050063">
    <property type="entry name" value="Ribosomal_protein_uL29"/>
</dbReference>
<dbReference type="NCBIfam" id="TIGR00012">
    <property type="entry name" value="L29"/>
    <property type="match status" value="1"/>
</dbReference>
<evidence type="ECO:0000256" key="5">
    <source>
        <dbReference type="HAMAP-Rule" id="MF_00374"/>
    </source>
</evidence>
<dbReference type="GO" id="GO:0003735">
    <property type="term" value="F:structural constituent of ribosome"/>
    <property type="evidence" value="ECO:0007669"/>
    <property type="project" value="InterPro"/>
</dbReference>
<protein>
    <recommendedName>
        <fullName evidence="4 5">Large ribosomal subunit protein uL29</fullName>
    </recommendedName>
</protein>
<dbReference type="Pfam" id="PF00831">
    <property type="entry name" value="Ribosomal_L29"/>
    <property type="match status" value="1"/>
</dbReference>
<name>A0A517RNJ6_9PLAN</name>
<dbReference type="AlphaFoldDB" id="A0A517RNJ6"/>
<evidence type="ECO:0000256" key="2">
    <source>
        <dbReference type="ARBA" id="ARBA00022980"/>
    </source>
</evidence>
<dbReference type="KEGG" id="gaz:Pan241w_55810"/>
<dbReference type="SUPFAM" id="SSF46561">
    <property type="entry name" value="Ribosomal protein L29 (L29p)"/>
    <property type="match status" value="1"/>
</dbReference>
<evidence type="ECO:0000313" key="6">
    <source>
        <dbReference type="EMBL" id="QDT45461.1"/>
    </source>
</evidence>
<comment type="similarity">
    <text evidence="1 5">Belongs to the universal ribosomal protein uL29 family.</text>
</comment>
<dbReference type="EMBL" id="CP036269">
    <property type="protein sequence ID" value="QDT45461.1"/>
    <property type="molecule type" value="Genomic_DNA"/>
</dbReference>
<dbReference type="FunFam" id="1.10.287.310:FF:000001">
    <property type="entry name" value="50S ribosomal protein L29"/>
    <property type="match status" value="1"/>
</dbReference>
<dbReference type="CDD" id="cd00427">
    <property type="entry name" value="Ribosomal_L29_HIP"/>
    <property type="match status" value="1"/>
</dbReference>
<evidence type="ECO:0000256" key="1">
    <source>
        <dbReference type="ARBA" id="ARBA00009254"/>
    </source>
</evidence>
<dbReference type="Gene3D" id="1.10.287.310">
    <property type="match status" value="1"/>
</dbReference>